<dbReference type="EMBL" id="HG001666">
    <property type="protein sequence ID" value="CDF34003.1"/>
    <property type="molecule type" value="Genomic_DNA"/>
</dbReference>
<sequence length="34" mass="3968">MAISRDLPAAQHPEFCFFRFSWEEGACRKVLPKV</sequence>
<dbReference type="Gramene" id="CDF34003">
    <property type="protein sequence ID" value="CDF34003"/>
    <property type="gene ID" value="CHC_T00002636001"/>
</dbReference>
<accession>R7Q896</accession>
<dbReference type="AlphaFoldDB" id="R7Q896"/>
<dbReference type="RefSeq" id="XP_005713822.1">
    <property type="nucleotide sequence ID" value="XM_005713765.1"/>
</dbReference>
<keyword evidence="2" id="KW-1185">Reference proteome</keyword>
<name>R7Q896_CHOCR</name>
<dbReference type="GeneID" id="17321537"/>
<organism evidence="1 2">
    <name type="scientific">Chondrus crispus</name>
    <name type="common">Carrageen Irish moss</name>
    <name type="synonym">Polymorpha crispa</name>
    <dbReference type="NCBI Taxonomy" id="2769"/>
    <lineage>
        <taxon>Eukaryota</taxon>
        <taxon>Rhodophyta</taxon>
        <taxon>Florideophyceae</taxon>
        <taxon>Rhodymeniophycidae</taxon>
        <taxon>Gigartinales</taxon>
        <taxon>Gigartinaceae</taxon>
        <taxon>Chondrus</taxon>
    </lineage>
</organism>
<dbReference type="KEGG" id="ccp:CHC_T00002636001"/>
<dbReference type="Proteomes" id="UP000012073">
    <property type="component" value="Unassembled WGS sequence"/>
</dbReference>
<proteinExistence type="predicted"/>
<gene>
    <name evidence="1" type="ORF">CHC_T00002636001</name>
</gene>
<protein>
    <submittedName>
        <fullName evidence="1">Uncharacterized protein</fullName>
    </submittedName>
</protein>
<evidence type="ECO:0000313" key="2">
    <source>
        <dbReference type="Proteomes" id="UP000012073"/>
    </source>
</evidence>
<evidence type="ECO:0000313" key="1">
    <source>
        <dbReference type="EMBL" id="CDF34003.1"/>
    </source>
</evidence>
<reference evidence="2" key="1">
    <citation type="journal article" date="2013" name="Proc. Natl. Acad. Sci. U.S.A.">
        <title>Genome structure and metabolic features in the red seaweed Chondrus crispus shed light on evolution of the Archaeplastida.</title>
        <authorList>
            <person name="Collen J."/>
            <person name="Porcel B."/>
            <person name="Carre W."/>
            <person name="Ball S.G."/>
            <person name="Chaparro C."/>
            <person name="Tonon T."/>
            <person name="Barbeyron T."/>
            <person name="Michel G."/>
            <person name="Noel B."/>
            <person name="Valentin K."/>
            <person name="Elias M."/>
            <person name="Artiguenave F."/>
            <person name="Arun A."/>
            <person name="Aury J.M."/>
            <person name="Barbosa-Neto J.F."/>
            <person name="Bothwell J.H."/>
            <person name="Bouget F.Y."/>
            <person name="Brillet L."/>
            <person name="Cabello-Hurtado F."/>
            <person name="Capella-Gutierrez S."/>
            <person name="Charrier B."/>
            <person name="Cladiere L."/>
            <person name="Cock J.M."/>
            <person name="Coelho S.M."/>
            <person name="Colleoni C."/>
            <person name="Czjzek M."/>
            <person name="Da Silva C."/>
            <person name="Delage L."/>
            <person name="Denoeud F."/>
            <person name="Deschamps P."/>
            <person name="Dittami S.M."/>
            <person name="Gabaldon T."/>
            <person name="Gachon C.M."/>
            <person name="Groisillier A."/>
            <person name="Herve C."/>
            <person name="Jabbari K."/>
            <person name="Katinka M."/>
            <person name="Kloareg B."/>
            <person name="Kowalczyk N."/>
            <person name="Labadie K."/>
            <person name="Leblanc C."/>
            <person name="Lopez P.J."/>
            <person name="McLachlan D.H."/>
            <person name="Meslet-Cladiere L."/>
            <person name="Moustafa A."/>
            <person name="Nehr Z."/>
            <person name="Nyvall Collen P."/>
            <person name="Panaud O."/>
            <person name="Partensky F."/>
            <person name="Poulain J."/>
            <person name="Rensing S.A."/>
            <person name="Rousvoal S."/>
            <person name="Samson G."/>
            <person name="Symeonidi A."/>
            <person name="Weissenbach J."/>
            <person name="Zambounis A."/>
            <person name="Wincker P."/>
            <person name="Boyen C."/>
        </authorList>
    </citation>
    <scope>NUCLEOTIDE SEQUENCE [LARGE SCALE GENOMIC DNA]</scope>
    <source>
        <strain evidence="2">cv. Stackhouse</strain>
    </source>
</reference>